<evidence type="ECO:0000256" key="1">
    <source>
        <dbReference type="ARBA" id="ARBA00022723"/>
    </source>
</evidence>
<dbReference type="InterPro" id="IPR017907">
    <property type="entry name" value="Znf_RING_CS"/>
</dbReference>
<dbReference type="AlphaFoldDB" id="A0A6A5R2X4"/>
<dbReference type="EMBL" id="ML979132">
    <property type="protein sequence ID" value="KAF1921500.1"/>
    <property type="molecule type" value="Genomic_DNA"/>
</dbReference>
<dbReference type="InterPro" id="IPR018957">
    <property type="entry name" value="Znf_C3HC4_RING-type"/>
</dbReference>
<dbReference type="SUPFAM" id="SSF57850">
    <property type="entry name" value="RING/U-box"/>
    <property type="match status" value="1"/>
</dbReference>
<dbReference type="GO" id="GO:0061630">
    <property type="term" value="F:ubiquitin protein ligase activity"/>
    <property type="evidence" value="ECO:0007669"/>
    <property type="project" value="TreeGrafter"/>
</dbReference>
<dbReference type="OrthoDB" id="6270329at2759"/>
<reference evidence="6" key="1">
    <citation type="journal article" date="2020" name="Stud. Mycol.">
        <title>101 Dothideomycetes genomes: a test case for predicting lifestyles and emergence of pathogens.</title>
        <authorList>
            <person name="Haridas S."/>
            <person name="Albert R."/>
            <person name="Binder M."/>
            <person name="Bloem J."/>
            <person name="Labutti K."/>
            <person name="Salamov A."/>
            <person name="Andreopoulos B."/>
            <person name="Baker S."/>
            <person name="Barry K."/>
            <person name="Bills G."/>
            <person name="Bluhm B."/>
            <person name="Cannon C."/>
            <person name="Castanera R."/>
            <person name="Culley D."/>
            <person name="Daum C."/>
            <person name="Ezra D."/>
            <person name="Gonzalez J."/>
            <person name="Henrissat B."/>
            <person name="Kuo A."/>
            <person name="Liang C."/>
            <person name="Lipzen A."/>
            <person name="Lutzoni F."/>
            <person name="Magnuson J."/>
            <person name="Mondo S."/>
            <person name="Nolan M."/>
            <person name="Ohm R."/>
            <person name="Pangilinan J."/>
            <person name="Park H.-J."/>
            <person name="Ramirez L."/>
            <person name="Alfaro M."/>
            <person name="Sun H."/>
            <person name="Tritt A."/>
            <person name="Yoshinaga Y."/>
            <person name="Zwiers L.-H."/>
            <person name="Turgeon B."/>
            <person name="Goodwin S."/>
            <person name="Spatafora J."/>
            <person name="Crous P."/>
            <person name="Grigoriev I."/>
        </authorList>
    </citation>
    <scope>NUCLEOTIDE SEQUENCE</scope>
    <source>
        <strain evidence="6">HMLAC05119</strain>
    </source>
</reference>
<dbReference type="PROSITE" id="PS00518">
    <property type="entry name" value="ZF_RING_1"/>
    <property type="match status" value="1"/>
</dbReference>
<evidence type="ECO:0000313" key="7">
    <source>
        <dbReference type="Proteomes" id="UP000800096"/>
    </source>
</evidence>
<evidence type="ECO:0000256" key="2">
    <source>
        <dbReference type="ARBA" id="ARBA00022771"/>
    </source>
</evidence>
<gene>
    <name evidence="6" type="ORF">BDU57DRAFT_553628</name>
</gene>
<keyword evidence="2 4" id="KW-0863">Zinc-finger</keyword>
<dbReference type="Proteomes" id="UP000800096">
    <property type="component" value="Unassembled WGS sequence"/>
</dbReference>
<dbReference type="SMART" id="SM00184">
    <property type="entry name" value="RING"/>
    <property type="match status" value="1"/>
</dbReference>
<dbReference type="Pfam" id="PF00097">
    <property type="entry name" value="zf-C3HC4"/>
    <property type="match status" value="1"/>
</dbReference>
<keyword evidence="3" id="KW-0862">Zinc</keyword>
<keyword evidence="1" id="KW-0479">Metal-binding</keyword>
<evidence type="ECO:0000313" key="6">
    <source>
        <dbReference type="EMBL" id="KAF1921500.1"/>
    </source>
</evidence>
<accession>A0A6A5R2X4</accession>
<keyword evidence="7" id="KW-1185">Reference proteome</keyword>
<evidence type="ECO:0000259" key="5">
    <source>
        <dbReference type="PROSITE" id="PS50089"/>
    </source>
</evidence>
<dbReference type="InterPro" id="IPR013083">
    <property type="entry name" value="Znf_RING/FYVE/PHD"/>
</dbReference>
<evidence type="ECO:0000256" key="3">
    <source>
        <dbReference type="ARBA" id="ARBA00022833"/>
    </source>
</evidence>
<protein>
    <recommendedName>
        <fullName evidence="5">RING-type domain-containing protein</fullName>
    </recommendedName>
</protein>
<dbReference type="InterPro" id="IPR001841">
    <property type="entry name" value="Znf_RING"/>
</dbReference>
<feature type="domain" description="RING-type" evidence="5">
    <location>
        <begin position="30"/>
        <end position="99"/>
    </location>
</feature>
<dbReference type="GO" id="GO:0008270">
    <property type="term" value="F:zinc ion binding"/>
    <property type="evidence" value="ECO:0007669"/>
    <property type="project" value="UniProtKB-KW"/>
</dbReference>
<evidence type="ECO:0000256" key="4">
    <source>
        <dbReference type="PROSITE-ProRule" id="PRU00175"/>
    </source>
</evidence>
<dbReference type="Gene3D" id="3.30.40.10">
    <property type="entry name" value="Zinc/RING finger domain, C3HC4 (zinc finger)"/>
    <property type="match status" value="1"/>
</dbReference>
<organism evidence="6 7">
    <name type="scientific">Ampelomyces quisqualis</name>
    <name type="common">Powdery mildew agent</name>
    <dbReference type="NCBI Taxonomy" id="50730"/>
    <lineage>
        <taxon>Eukaryota</taxon>
        <taxon>Fungi</taxon>
        <taxon>Dikarya</taxon>
        <taxon>Ascomycota</taxon>
        <taxon>Pezizomycotina</taxon>
        <taxon>Dothideomycetes</taxon>
        <taxon>Pleosporomycetidae</taxon>
        <taxon>Pleosporales</taxon>
        <taxon>Pleosporineae</taxon>
        <taxon>Phaeosphaeriaceae</taxon>
        <taxon>Ampelomyces</taxon>
    </lineage>
</organism>
<dbReference type="PROSITE" id="PS50089">
    <property type="entry name" value="ZF_RING_2"/>
    <property type="match status" value="1"/>
</dbReference>
<sequence>MSSLSILYEDFVDHVSTSLSSTIVPSEPTCFICGNEYGNAGPGLSENRDFFNELPANTRTTYVQNIVEPVMTPCGHTFCTLCICMWLLTHTVPNCPICREHINIPDYSIVSAMHPEDVAIDAFSIALGVSAPVAAVIYRIVRLSTRELMGSPEPMSFVWYAPALISDLPRLMVTVARRFHYQSTTNAVPPDLMCNSLHNPLNRAAETHRNEKMNLEYFSRADAPISKHPDAQKMYTTLVNRIEDVAASLGNPRLSPMDWPTQAEMLFRTVRGEMRDADGGVGEVRWWMYVWYVCKTLVVWQGYCEHVKKLAEMQVALVAI</sequence>
<dbReference type="PANTHER" id="PTHR23327:SF42">
    <property type="entry name" value="LON PEPTIDASE N-TERMINAL DOMAIN AND RING FINGER PROTEIN C14F5.10C"/>
    <property type="match status" value="1"/>
</dbReference>
<dbReference type="PANTHER" id="PTHR23327">
    <property type="entry name" value="RING FINGER PROTEIN 127"/>
    <property type="match status" value="1"/>
</dbReference>
<proteinExistence type="predicted"/>
<name>A0A6A5R2X4_AMPQU</name>